<dbReference type="Proteomes" id="UP000198885">
    <property type="component" value="Unassembled WGS sequence"/>
</dbReference>
<sequence length="67" mass="6971">MSAPKTNLEEQEKKHKTPLLGMGASVLLALVLLVLLIGWVTIRGIGGNEDTGENVDASAPVTSEAGE</sequence>
<keyword evidence="4" id="KW-1185">Reference proteome</keyword>
<gene>
    <name evidence="3" type="ORF">SAMN04490244_101553</name>
</gene>
<dbReference type="STRING" id="641238.SAMN04490244_101553"/>
<organism evidence="3 4">
    <name type="scientific">Tranquillimonas rosea</name>
    <dbReference type="NCBI Taxonomy" id="641238"/>
    <lineage>
        <taxon>Bacteria</taxon>
        <taxon>Pseudomonadati</taxon>
        <taxon>Pseudomonadota</taxon>
        <taxon>Alphaproteobacteria</taxon>
        <taxon>Rhodobacterales</taxon>
        <taxon>Roseobacteraceae</taxon>
        <taxon>Tranquillimonas</taxon>
    </lineage>
</organism>
<name>A0A1H9QD52_9RHOB</name>
<evidence type="ECO:0000256" key="2">
    <source>
        <dbReference type="SAM" id="Phobius"/>
    </source>
</evidence>
<keyword evidence="2" id="KW-0472">Membrane</keyword>
<keyword evidence="2" id="KW-0812">Transmembrane</keyword>
<dbReference type="OrthoDB" id="7779177at2"/>
<feature type="transmembrane region" description="Helical" evidence="2">
    <location>
        <begin position="20"/>
        <end position="42"/>
    </location>
</feature>
<protein>
    <submittedName>
        <fullName evidence="3">Uncharacterized protein</fullName>
    </submittedName>
</protein>
<evidence type="ECO:0000313" key="4">
    <source>
        <dbReference type="Proteomes" id="UP000198885"/>
    </source>
</evidence>
<feature type="region of interest" description="Disordered" evidence="1">
    <location>
        <begin position="45"/>
        <end position="67"/>
    </location>
</feature>
<accession>A0A1H9QD52</accession>
<evidence type="ECO:0000256" key="1">
    <source>
        <dbReference type="SAM" id="MobiDB-lite"/>
    </source>
</evidence>
<dbReference type="AlphaFoldDB" id="A0A1H9QD52"/>
<evidence type="ECO:0000313" key="3">
    <source>
        <dbReference type="EMBL" id="SER57799.1"/>
    </source>
</evidence>
<dbReference type="RefSeq" id="WP_092687938.1">
    <property type="nucleotide sequence ID" value="NZ_CBDDGO010000004.1"/>
</dbReference>
<reference evidence="3 4" key="1">
    <citation type="submission" date="2016-10" db="EMBL/GenBank/DDBJ databases">
        <authorList>
            <person name="de Groot N.N."/>
        </authorList>
    </citation>
    <scope>NUCLEOTIDE SEQUENCE [LARGE SCALE GENOMIC DNA]</scope>
    <source>
        <strain evidence="3 4">DSM 23042</strain>
    </source>
</reference>
<proteinExistence type="predicted"/>
<dbReference type="EMBL" id="FOGU01000001">
    <property type="protein sequence ID" value="SER57799.1"/>
    <property type="molecule type" value="Genomic_DNA"/>
</dbReference>
<keyword evidence="2" id="KW-1133">Transmembrane helix</keyword>